<dbReference type="AlphaFoldDB" id="A0A9R0K3I3"/>
<sequence>MMMWRDPGQPADSYYEVRPDITDAPKTKFRIKAGKTLSVRKWQSAFNPDGELDISKTLGRIHRGGIHPSIRGEVWEFLLGCFDPKSTFDDRSQIRQRRRVQYAQWKEECREMFPLIGSGRFITAPIINDRGEPIQDPLVLLETNLGDAAGPGTTANGTGNSNGLGTQNAAKNNDPMSKKEIQWKLTLHQIGLDVKRTDRALVFYEKQENLAKLWDVLAIYAWIDGDVGYCQGMSDLCSPMTILLDNEADAFWCFERLMRRLRGNFRCTGRSVGVEAQLSNLATITQVVDPKLHQHLETLGGGDYLFAIRMLMVLFRREFSFGDSLYLWEMMWALEYDPELFLVYEEPDSANESAEGSKGKPKSIRHYGKYEREILRSGAKEDAPLPISVFLVASVLKEKGPKLLKEARGLDDVVKILNDIAGDLDAKKACANALKLHKKYLKQAKKI</sequence>
<evidence type="ECO:0000259" key="1">
    <source>
        <dbReference type="PROSITE" id="PS50086"/>
    </source>
</evidence>
<name>A0A9R0K3I3_SPIOL</name>
<dbReference type="PROSITE" id="PS50086">
    <property type="entry name" value="TBC_RABGAP"/>
    <property type="match status" value="1"/>
</dbReference>
<feature type="domain" description="Rab-GAP TBC" evidence="1">
    <location>
        <begin position="65"/>
        <end position="335"/>
    </location>
</feature>
<dbReference type="KEGG" id="soe:110795727"/>
<dbReference type="InterPro" id="IPR000195">
    <property type="entry name" value="Rab-GAP-TBC_dom"/>
</dbReference>
<dbReference type="Gene3D" id="1.10.8.270">
    <property type="entry name" value="putative rabgap domain of human tbc1 domain family member 14 like domains"/>
    <property type="match status" value="1"/>
</dbReference>
<reference evidence="2" key="1">
    <citation type="journal article" date="2021" name="Nat. Commun.">
        <title>Genomic analyses provide insights into spinach domestication and the genetic basis of agronomic traits.</title>
        <authorList>
            <person name="Cai X."/>
            <person name="Sun X."/>
            <person name="Xu C."/>
            <person name="Sun H."/>
            <person name="Wang X."/>
            <person name="Ge C."/>
            <person name="Zhang Z."/>
            <person name="Wang Q."/>
            <person name="Fei Z."/>
            <person name="Jiao C."/>
            <person name="Wang Q."/>
        </authorList>
    </citation>
    <scope>NUCLEOTIDE SEQUENCE [LARGE SCALE GENOMIC DNA]</scope>
    <source>
        <strain evidence="2">cv. Varoflay</strain>
    </source>
</reference>
<dbReference type="PANTHER" id="PTHR22957:SF689">
    <property type="entry name" value="TBC1 DOMAIN FAMILY MEMBER 15-LIKE"/>
    <property type="match status" value="1"/>
</dbReference>
<dbReference type="InterPro" id="IPR035969">
    <property type="entry name" value="Rab-GAP_TBC_sf"/>
</dbReference>
<keyword evidence="2" id="KW-1185">Reference proteome</keyword>
<organism evidence="2 3">
    <name type="scientific">Spinacia oleracea</name>
    <name type="common">Spinach</name>
    <dbReference type="NCBI Taxonomy" id="3562"/>
    <lineage>
        <taxon>Eukaryota</taxon>
        <taxon>Viridiplantae</taxon>
        <taxon>Streptophyta</taxon>
        <taxon>Embryophyta</taxon>
        <taxon>Tracheophyta</taxon>
        <taxon>Spermatophyta</taxon>
        <taxon>Magnoliopsida</taxon>
        <taxon>eudicotyledons</taxon>
        <taxon>Gunneridae</taxon>
        <taxon>Pentapetalae</taxon>
        <taxon>Caryophyllales</taxon>
        <taxon>Chenopodiaceae</taxon>
        <taxon>Chenopodioideae</taxon>
        <taxon>Anserineae</taxon>
        <taxon>Spinacia</taxon>
    </lineage>
</organism>
<dbReference type="RefSeq" id="XP_021856433.2">
    <property type="nucleotide sequence ID" value="XM_022000741.2"/>
</dbReference>
<proteinExistence type="predicted"/>
<reference evidence="3" key="2">
    <citation type="submission" date="2025-08" db="UniProtKB">
        <authorList>
            <consortium name="RefSeq"/>
        </authorList>
    </citation>
    <scope>IDENTIFICATION</scope>
    <source>
        <tissue evidence="3">Leaf</tissue>
    </source>
</reference>
<gene>
    <name evidence="3" type="primary">LOC110795727</name>
</gene>
<dbReference type="PANTHER" id="PTHR22957">
    <property type="entry name" value="TBC1 DOMAIN FAMILY MEMBER GTPASE-ACTIVATING PROTEIN"/>
    <property type="match status" value="1"/>
</dbReference>
<dbReference type="SUPFAM" id="SSF47923">
    <property type="entry name" value="Ypt/Rab-GAP domain of gyp1p"/>
    <property type="match status" value="2"/>
</dbReference>
<evidence type="ECO:0000313" key="2">
    <source>
        <dbReference type="Proteomes" id="UP000813463"/>
    </source>
</evidence>
<protein>
    <recommendedName>
        <fullName evidence="1">Rab-GAP TBC domain-containing protein</fullName>
    </recommendedName>
</protein>
<dbReference type="SMART" id="SM00164">
    <property type="entry name" value="TBC"/>
    <property type="match status" value="1"/>
</dbReference>
<accession>A0A9R0K3I3</accession>
<evidence type="ECO:0000313" key="3">
    <source>
        <dbReference type="RefSeq" id="XP_021856433.2"/>
    </source>
</evidence>
<dbReference type="Pfam" id="PF00566">
    <property type="entry name" value="RabGAP-TBC"/>
    <property type="match status" value="1"/>
</dbReference>
<dbReference type="GO" id="GO:0005096">
    <property type="term" value="F:GTPase activator activity"/>
    <property type="evidence" value="ECO:0000318"/>
    <property type="project" value="GO_Central"/>
</dbReference>
<dbReference type="GeneID" id="110795727"/>
<dbReference type="Gene3D" id="1.10.472.80">
    <property type="entry name" value="Ypt/Rab-GAP domain of gyp1p, domain 3"/>
    <property type="match status" value="1"/>
</dbReference>
<dbReference type="Proteomes" id="UP000813463">
    <property type="component" value="Chromosome 4"/>
</dbReference>